<comment type="caution">
    <text evidence="3">The sequence shown here is derived from an EMBL/GenBank/DDBJ whole genome shotgun (WGS) entry which is preliminary data.</text>
</comment>
<feature type="region of interest" description="Disordered" evidence="1">
    <location>
        <begin position="102"/>
        <end position="153"/>
    </location>
</feature>
<sequence>MDEEFETRTRRRPSGPAKLTTIIGVALLVLAVYYLLAPVLYPGQGGNVACGSALSPETRTFNKAVCNGATQPNLMRAIALAVIAVVVAGLGLLFYGVESETLRRPVSRAEDDTDEDDDFDDPPRRPVRTEPAGRSERPDRPGRPGRPRRSYDD</sequence>
<keyword evidence="2" id="KW-0472">Membrane</keyword>
<feature type="compositionally biased region" description="Basic residues" evidence="1">
    <location>
        <begin position="143"/>
        <end position="153"/>
    </location>
</feature>
<keyword evidence="2" id="KW-1133">Transmembrane helix</keyword>
<feature type="transmembrane region" description="Helical" evidence="2">
    <location>
        <begin position="21"/>
        <end position="41"/>
    </location>
</feature>
<evidence type="ECO:0000256" key="1">
    <source>
        <dbReference type="SAM" id="MobiDB-lite"/>
    </source>
</evidence>
<name>A0A967B406_9MICO</name>
<evidence type="ECO:0000256" key="2">
    <source>
        <dbReference type="SAM" id="Phobius"/>
    </source>
</evidence>
<keyword evidence="2" id="KW-0812">Transmembrane</keyword>
<feature type="compositionally biased region" description="Basic and acidic residues" evidence="1">
    <location>
        <begin position="121"/>
        <end position="142"/>
    </location>
</feature>
<organism evidence="3 4">
    <name type="scientific">Metallococcus carri</name>
    <dbReference type="NCBI Taxonomy" id="1656884"/>
    <lineage>
        <taxon>Bacteria</taxon>
        <taxon>Bacillati</taxon>
        <taxon>Actinomycetota</taxon>
        <taxon>Actinomycetes</taxon>
        <taxon>Micrococcales</taxon>
        <taxon>Dermacoccaceae</taxon>
        <taxon>Metallococcus</taxon>
    </lineage>
</organism>
<dbReference type="AlphaFoldDB" id="A0A967B406"/>
<accession>A0A967B406</accession>
<dbReference type="Proteomes" id="UP000744769">
    <property type="component" value="Unassembled WGS sequence"/>
</dbReference>
<feature type="transmembrane region" description="Helical" evidence="2">
    <location>
        <begin position="77"/>
        <end position="97"/>
    </location>
</feature>
<gene>
    <name evidence="3" type="ORF">G9U51_00060</name>
</gene>
<dbReference type="RefSeq" id="WP_166191405.1">
    <property type="nucleotide sequence ID" value="NZ_JAAOIV010000001.1"/>
</dbReference>
<reference evidence="3" key="1">
    <citation type="submission" date="2020-03" db="EMBL/GenBank/DDBJ databases">
        <title>Draft sequencing of Calidifontibacter sp. DB0510.</title>
        <authorList>
            <person name="Kim D.-U."/>
        </authorList>
    </citation>
    <scope>NUCLEOTIDE SEQUENCE</scope>
    <source>
        <strain evidence="3">DB0510</strain>
    </source>
</reference>
<evidence type="ECO:0000313" key="3">
    <source>
        <dbReference type="EMBL" id="NHN54176.1"/>
    </source>
</evidence>
<dbReference type="EMBL" id="JAAOIV010000001">
    <property type="protein sequence ID" value="NHN54176.1"/>
    <property type="molecule type" value="Genomic_DNA"/>
</dbReference>
<proteinExistence type="predicted"/>
<protein>
    <submittedName>
        <fullName evidence="3">Uncharacterized protein</fullName>
    </submittedName>
</protein>
<keyword evidence="4" id="KW-1185">Reference proteome</keyword>
<feature type="compositionally biased region" description="Acidic residues" evidence="1">
    <location>
        <begin position="111"/>
        <end position="120"/>
    </location>
</feature>
<evidence type="ECO:0000313" key="4">
    <source>
        <dbReference type="Proteomes" id="UP000744769"/>
    </source>
</evidence>